<evidence type="ECO:0000313" key="9">
    <source>
        <dbReference type="EMBL" id="QMT18371.1"/>
    </source>
</evidence>
<gene>
    <name evidence="9" type="ORF">H1Q58_04975</name>
</gene>
<dbReference type="Proteomes" id="UP000514716">
    <property type="component" value="Chromosome"/>
</dbReference>
<evidence type="ECO:0000256" key="7">
    <source>
        <dbReference type="ARBA" id="ARBA00023136"/>
    </source>
</evidence>
<organism evidence="9 10">
    <name type="scientific">Planococcus maritimus</name>
    <dbReference type="NCBI Taxonomy" id="192421"/>
    <lineage>
        <taxon>Bacteria</taxon>
        <taxon>Bacillati</taxon>
        <taxon>Bacillota</taxon>
        <taxon>Bacilli</taxon>
        <taxon>Bacillales</taxon>
        <taxon>Caryophanaceae</taxon>
        <taxon>Planococcus</taxon>
    </lineage>
</organism>
<dbReference type="InterPro" id="IPR003593">
    <property type="entry name" value="AAA+_ATPase"/>
</dbReference>
<dbReference type="SUPFAM" id="SSF52540">
    <property type="entry name" value="P-loop containing nucleoside triphosphate hydrolases"/>
    <property type="match status" value="1"/>
</dbReference>
<dbReference type="PANTHER" id="PTHR43297:SF2">
    <property type="entry name" value="DIPEPTIDE TRANSPORT ATP-BINDING PROTEIN DPPD"/>
    <property type="match status" value="1"/>
</dbReference>
<evidence type="ECO:0000256" key="6">
    <source>
        <dbReference type="ARBA" id="ARBA00022840"/>
    </source>
</evidence>
<dbReference type="InterPro" id="IPR003439">
    <property type="entry name" value="ABC_transporter-like_ATP-bd"/>
</dbReference>
<dbReference type="GO" id="GO:0005886">
    <property type="term" value="C:plasma membrane"/>
    <property type="evidence" value="ECO:0007669"/>
    <property type="project" value="UniProtKB-SubCell"/>
</dbReference>
<dbReference type="GO" id="GO:0015833">
    <property type="term" value="P:peptide transport"/>
    <property type="evidence" value="ECO:0007669"/>
    <property type="project" value="InterPro"/>
</dbReference>
<dbReference type="InterPro" id="IPR017871">
    <property type="entry name" value="ABC_transporter-like_CS"/>
</dbReference>
<dbReference type="InterPro" id="IPR050388">
    <property type="entry name" value="ABC_Ni/Peptide_Import"/>
</dbReference>
<dbReference type="EMBL" id="CP059540">
    <property type="protein sequence ID" value="QMT18371.1"/>
    <property type="molecule type" value="Genomic_DNA"/>
</dbReference>
<evidence type="ECO:0000256" key="4">
    <source>
        <dbReference type="ARBA" id="ARBA00022475"/>
    </source>
</evidence>
<dbReference type="PANTHER" id="PTHR43297">
    <property type="entry name" value="OLIGOPEPTIDE TRANSPORT ATP-BINDING PROTEIN APPD"/>
    <property type="match status" value="1"/>
</dbReference>
<reference evidence="9 10" key="1">
    <citation type="submission" date="2020-07" db="EMBL/GenBank/DDBJ databases">
        <title>Screening of a cold-adapted Planococcus bacterium producing protease in traditional shrimp paste and protease identification by genome sequencing.</title>
        <authorList>
            <person name="Gao R."/>
            <person name="Leng W."/>
            <person name="Chu Q."/>
            <person name="Wu X."/>
            <person name="Liu H."/>
            <person name="Li X."/>
        </authorList>
    </citation>
    <scope>NUCLEOTIDE SEQUENCE [LARGE SCALE GENOMIC DNA]</scope>
    <source>
        <strain evidence="9 10">XJ11</strain>
    </source>
</reference>
<dbReference type="InterPro" id="IPR013563">
    <property type="entry name" value="Oligopep_ABC_C"/>
</dbReference>
<dbReference type="GO" id="GO:0005524">
    <property type="term" value="F:ATP binding"/>
    <property type="evidence" value="ECO:0007669"/>
    <property type="project" value="UniProtKB-KW"/>
</dbReference>
<proteinExistence type="inferred from homology"/>
<keyword evidence="7" id="KW-0472">Membrane</keyword>
<protein>
    <submittedName>
        <fullName evidence="9">ABC transporter ATP-binding protein</fullName>
    </submittedName>
</protein>
<evidence type="ECO:0000256" key="3">
    <source>
        <dbReference type="ARBA" id="ARBA00022448"/>
    </source>
</evidence>
<evidence type="ECO:0000259" key="8">
    <source>
        <dbReference type="PROSITE" id="PS50893"/>
    </source>
</evidence>
<dbReference type="SMART" id="SM00382">
    <property type="entry name" value="AAA"/>
    <property type="match status" value="1"/>
</dbReference>
<comment type="similarity">
    <text evidence="2">Belongs to the ABC transporter superfamily.</text>
</comment>
<keyword evidence="3" id="KW-0813">Transport</keyword>
<evidence type="ECO:0000256" key="1">
    <source>
        <dbReference type="ARBA" id="ARBA00004202"/>
    </source>
</evidence>
<dbReference type="GO" id="GO:0016887">
    <property type="term" value="F:ATP hydrolysis activity"/>
    <property type="evidence" value="ECO:0007669"/>
    <property type="project" value="InterPro"/>
</dbReference>
<dbReference type="PROSITE" id="PS00211">
    <property type="entry name" value="ABC_TRANSPORTER_1"/>
    <property type="match status" value="1"/>
</dbReference>
<dbReference type="InterPro" id="IPR027417">
    <property type="entry name" value="P-loop_NTPase"/>
</dbReference>
<dbReference type="Gene3D" id="3.40.50.300">
    <property type="entry name" value="P-loop containing nucleotide triphosphate hydrolases"/>
    <property type="match status" value="1"/>
</dbReference>
<sequence>MDERKTILDVKGLRTSFFTDDGEVPAVDNVDFHIRQGEVLGIVGESGCGKSVTSLSIMGLVPSPPGKIVSGEILFQDKDLTKLSDKEMRQIRGDDIAMIFQEPMTSLNPLFTIGNQLREALKIHKKDWSKSQIQERAVEMMKLVGLPRAEALLNEYPHQLSGGMRQRVMIAMALLCDPKVLIADEPTTALDVTIQAQILKLIKNLNERLDTAVLLITHDLGVVAETCERVVVMYAGKVVEEGPVHTIFNDPQHPYTRGLLESVPDMRFKKERLYSIPGNVPKPGSIKTGCKYAARCEFAFDRCRVEDPELYQTAEDHKTRCFLFDPKEAKPNDRTVVES</sequence>
<evidence type="ECO:0000256" key="2">
    <source>
        <dbReference type="ARBA" id="ARBA00005417"/>
    </source>
</evidence>
<dbReference type="Pfam" id="PF00005">
    <property type="entry name" value="ABC_tran"/>
    <property type="match status" value="1"/>
</dbReference>
<evidence type="ECO:0000313" key="10">
    <source>
        <dbReference type="Proteomes" id="UP000514716"/>
    </source>
</evidence>
<keyword evidence="4" id="KW-1003">Cell membrane</keyword>
<dbReference type="CDD" id="cd03257">
    <property type="entry name" value="ABC_NikE_OppD_transporters"/>
    <property type="match status" value="1"/>
</dbReference>
<keyword evidence="6 9" id="KW-0067">ATP-binding</keyword>
<dbReference type="AlphaFoldDB" id="A0A7D7MHW3"/>
<keyword evidence="10" id="KW-1185">Reference proteome</keyword>
<comment type="subcellular location">
    <subcellularLocation>
        <location evidence="1">Cell membrane</location>
        <topology evidence="1">Peripheral membrane protein</topology>
    </subcellularLocation>
</comment>
<dbReference type="FunFam" id="3.40.50.300:FF:000016">
    <property type="entry name" value="Oligopeptide ABC transporter ATP-binding component"/>
    <property type="match status" value="1"/>
</dbReference>
<keyword evidence="5" id="KW-0547">Nucleotide-binding</keyword>
<evidence type="ECO:0000256" key="5">
    <source>
        <dbReference type="ARBA" id="ARBA00022741"/>
    </source>
</evidence>
<feature type="domain" description="ABC transporter" evidence="8">
    <location>
        <begin position="8"/>
        <end position="260"/>
    </location>
</feature>
<accession>A0A7D7MHW3</accession>
<dbReference type="KEGG" id="pdec:H1Q58_04975"/>
<name>A0A7D7MHW3_PLAMR</name>
<dbReference type="Pfam" id="PF08352">
    <property type="entry name" value="oligo_HPY"/>
    <property type="match status" value="1"/>
</dbReference>
<dbReference type="PROSITE" id="PS50893">
    <property type="entry name" value="ABC_TRANSPORTER_2"/>
    <property type="match status" value="1"/>
</dbReference>
<dbReference type="RefSeq" id="WP_068489121.1">
    <property type="nucleotide sequence ID" value="NZ_CP059540.1"/>
</dbReference>
<dbReference type="NCBIfam" id="TIGR01727">
    <property type="entry name" value="oligo_HPY"/>
    <property type="match status" value="1"/>
</dbReference>